<feature type="transmembrane region" description="Helical" evidence="7">
    <location>
        <begin position="189"/>
        <end position="214"/>
    </location>
</feature>
<accession>A0ABQ6BV95</accession>
<keyword evidence="9" id="KW-0547">Nucleotide-binding</keyword>
<feature type="transmembrane region" description="Helical" evidence="7">
    <location>
        <begin position="101"/>
        <end position="124"/>
    </location>
</feature>
<sequence length="271" mass="29797">MRRWLAWTAVLAGAALMLLPFWCMLVFATHGRAEIFQAPPPLWFGDGLAGNLAILRERLPFWRNVGMSLYVATLTTALALLLCAMAGYAFAVYRFRGQRPLFVLVVVSMMLPPYLAMVPTYLVLDALHWIDAPRALWLPGAASAFGVYLMRHYIAHALPRSLLEAARLDGCGEWRIFWSIALPQCRPALGALGLIVFVGSWNNFVAPLVVMRSMEHYTLPLALRTLQAQLDTQWGALLAGSAIAALPLLLLFAVASRQLMAGFAAGISGEE</sequence>
<feature type="transmembrane region" description="Helical" evidence="7">
    <location>
        <begin position="234"/>
        <end position="255"/>
    </location>
</feature>
<feature type="domain" description="ABC transmembrane type-1" evidence="8">
    <location>
        <begin position="65"/>
        <end position="255"/>
    </location>
</feature>
<keyword evidence="9" id="KW-0067">ATP-binding</keyword>
<dbReference type="InterPro" id="IPR035906">
    <property type="entry name" value="MetI-like_sf"/>
</dbReference>
<organism evidence="9 10">
    <name type="scientific">Chitiniphilus shinanonensis</name>
    <dbReference type="NCBI Taxonomy" id="553088"/>
    <lineage>
        <taxon>Bacteria</taxon>
        <taxon>Pseudomonadati</taxon>
        <taxon>Pseudomonadota</taxon>
        <taxon>Betaproteobacteria</taxon>
        <taxon>Neisseriales</taxon>
        <taxon>Chitinibacteraceae</taxon>
        <taxon>Chitiniphilus</taxon>
    </lineage>
</organism>
<gene>
    <name evidence="9" type="ORF">GCM10007860_25340</name>
</gene>
<proteinExistence type="inferred from homology"/>
<dbReference type="Pfam" id="PF00528">
    <property type="entry name" value="BPD_transp_1"/>
    <property type="match status" value="1"/>
</dbReference>
<comment type="caution">
    <text evidence="9">The sequence shown here is derived from an EMBL/GenBank/DDBJ whole genome shotgun (WGS) entry which is preliminary data.</text>
</comment>
<keyword evidence="4 7" id="KW-0812">Transmembrane</keyword>
<dbReference type="PANTHER" id="PTHR43744">
    <property type="entry name" value="ABC TRANSPORTER PERMEASE PROTEIN MG189-RELATED-RELATED"/>
    <property type="match status" value="1"/>
</dbReference>
<evidence type="ECO:0000256" key="7">
    <source>
        <dbReference type="RuleBase" id="RU363032"/>
    </source>
</evidence>
<dbReference type="InterPro" id="IPR000515">
    <property type="entry name" value="MetI-like"/>
</dbReference>
<comment type="subcellular location">
    <subcellularLocation>
        <location evidence="1 7">Cell membrane</location>
        <topology evidence="1 7">Multi-pass membrane protein</topology>
    </subcellularLocation>
</comment>
<comment type="similarity">
    <text evidence="7">Belongs to the binding-protein-dependent transport system permease family.</text>
</comment>
<dbReference type="RefSeq" id="WP_018749389.1">
    <property type="nucleotide sequence ID" value="NZ_BSOZ01000044.1"/>
</dbReference>
<dbReference type="Gene3D" id="1.10.3720.10">
    <property type="entry name" value="MetI-like"/>
    <property type="match status" value="1"/>
</dbReference>
<dbReference type="EMBL" id="BSOZ01000044">
    <property type="protein sequence ID" value="GLS05382.1"/>
    <property type="molecule type" value="Genomic_DNA"/>
</dbReference>
<evidence type="ECO:0000259" key="8">
    <source>
        <dbReference type="PROSITE" id="PS50928"/>
    </source>
</evidence>
<dbReference type="SUPFAM" id="SSF161098">
    <property type="entry name" value="MetI-like"/>
    <property type="match status" value="1"/>
</dbReference>
<name>A0ABQ6BV95_9NEIS</name>
<keyword evidence="10" id="KW-1185">Reference proteome</keyword>
<protein>
    <submittedName>
        <fullName evidence="9">Sugar ABC transporter ATP-binding protein</fullName>
    </submittedName>
</protein>
<keyword evidence="5 7" id="KW-1133">Transmembrane helix</keyword>
<dbReference type="PROSITE" id="PS50928">
    <property type="entry name" value="ABC_TM1"/>
    <property type="match status" value="1"/>
</dbReference>
<reference evidence="10" key="1">
    <citation type="journal article" date="2019" name="Int. J. Syst. Evol. Microbiol.">
        <title>The Global Catalogue of Microorganisms (GCM) 10K type strain sequencing project: providing services to taxonomists for standard genome sequencing and annotation.</title>
        <authorList>
            <consortium name="The Broad Institute Genomics Platform"/>
            <consortium name="The Broad Institute Genome Sequencing Center for Infectious Disease"/>
            <person name="Wu L."/>
            <person name="Ma J."/>
        </authorList>
    </citation>
    <scope>NUCLEOTIDE SEQUENCE [LARGE SCALE GENOMIC DNA]</scope>
    <source>
        <strain evidence="10">NBRC 104970</strain>
    </source>
</reference>
<feature type="transmembrane region" description="Helical" evidence="7">
    <location>
        <begin position="136"/>
        <end position="154"/>
    </location>
</feature>
<evidence type="ECO:0000256" key="3">
    <source>
        <dbReference type="ARBA" id="ARBA00022475"/>
    </source>
</evidence>
<evidence type="ECO:0000313" key="9">
    <source>
        <dbReference type="EMBL" id="GLS05382.1"/>
    </source>
</evidence>
<dbReference type="CDD" id="cd06261">
    <property type="entry name" value="TM_PBP2"/>
    <property type="match status" value="1"/>
</dbReference>
<dbReference type="PANTHER" id="PTHR43744:SF12">
    <property type="entry name" value="ABC TRANSPORTER PERMEASE PROTEIN MG189-RELATED"/>
    <property type="match status" value="1"/>
</dbReference>
<keyword evidence="2 7" id="KW-0813">Transport</keyword>
<dbReference type="GO" id="GO:0005524">
    <property type="term" value="F:ATP binding"/>
    <property type="evidence" value="ECO:0007669"/>
    <property type="project" value="UniProtKB-KW"/>
</dbReference>
<keyword evidence="3" id="KW-1003">Cell membrane</keyword>
<dbReference type="Proteomes" id="UP001156836">
    <property type="component" value="Unassembled WGS sequence"/>
</dbReference>
<feature type="transmembrane region" description="Helical" evidence="7">
    <location>
        <begin position="67"/>
        <end position="89"/>
    </location>
</feature>
<evidence type="ECO:0000256" key="5">
    <source>
        <dbReference type="ARBA" id="ARBA00022989"/>
    </source>
</evidence>
<evidence type="ECO:0000256" key="6">
    <source>
        <dbReference type="ARBA" id="ARBA00023136"/>
    </source>
</evidence>
<keyword evidence="6 7" id="KW-0472">Membrane</keyword>
<evidence type="ECO:0000313" key="10">
    <source>
        <dbReference type="Proteomes" id="UP001156836"/>
    </source>
</evidence>
<evidence type="ECO:0000256" key="1">
    <source>
        <dbReference type="ARBA" id="ARBA00004651"/>
    </source>
</evidence>
<evidence type="ECO:0000256" key="4">
    <source>
        <dbReference type="ARBA" id="ARBA00022692"/>
    </source>
</evidence>
<evidence type="ECO:0000256" key="2">
    <source>
        <dbReference type="ARBA" id="ARBA00022448"/>
    </source>
</evidence>